<dbReference type="PANTHER" id="PTHR36452:SF1">
    <property type="entry name" value="DUF2461 DOMAIN-CONTAINING PROTEIN"/>
    <property type="match status" value="1"/>
</dbReference>
<dbReference type="EMBL" id="CP017146">
    <property type="protein sequence ID" value="QHO69582.1"/>
    <property type="molecule type" value="Genomic_DNA"/>
</dbReference>
<name>A0A7L5AHT2_9MICO</name>
<dbReference type="AlphaFoldDB" id="A0A7L5AHT2"/>
<dbReference type="Proteomes" id="UP000464507">
    <property type="component" value="Chromosome"/>
</dbReference>
<dbReference type="NCBIfam" id="TIGR02453">
    <property type="entry name" value="TIGR02453 family protein"/>
    <property type="match status" value="1"/>
</dbReference>
<keyword evidence="2" id="KW-1185">Reference proteome</keyword>
<dbReference type="Pfam" id="PF09365">
    <property type="entry name" value="DUF2461"/>
    <property type="match status" value="1"/>
</dbReference>
<dbReference type="KEGG" id="mant:BHD05_07950"/>
<evidence type="ECO:0008006" key="3">
    <source>
        <dbReference type="Google" id="ProtNLM"/>
    </source>
</evidence>
<dbReference type="PANTHER" id="PTHR36452">
    <property type="entry name" value="CHROMOSOME 12, WHOLE GENOME SHOTGUN SEQUENCE"/>
    <property type="match status" value="1"/>
</dbReference>
<proteinExistence type="predicted"/>
<gene>
    <name evidence="1" type="ORF">BHD05_07950</name>
</gene>
<protein>
    <recommendedName>
        <fullName evidence="3">TIGR02453 family protein</fullName>
    </recommendedName>
</protein>
<dbReference type="RefSeq" id="WP_161885956.1">
    <property type="nucleotide sequence ID" value="NZ_CP017146.1"/>
</dbReference>
<dbReference type="InterPro" id="IPR015996">
    <property type="entry name" value="UCP028451"/>
</dbReference>
<evidence type="ECO:0000313" key="1">
    <source>
        <dbReference type="EMBL" id="QHO69582.1"/>
    </source>
</evidence>
<evidence type="ECO:0000313" key="2">
    <source>
        <dbReference type="Proteomes" id="UP000464507"/>
    </source>
</evidence>
<organism evidence="1 2">
    <name type="scientific">Marisediminicola antarctica</name>
    <dbReference type="NCBI Taxonomy" id="674079"/>
    <lineage>
        <taxon>Bacteria</taxon>
        <taxon>Bacillati</taxon>
        <taxon>Actinomycetota</taxon>
        <taxon>Actinomycetes</taxon>
        <taxon>Micrococcales</taxon>
        <taxon>Microbacteriaceae</taxon>
        <taxon>Marisediminicola</taxon>
    </lineage>
</organism>
<accession>A0A7L5AHT2</accession>
<sequence length="214" mass="23332">MTEASPLTSFTAEAADFLTGLAADNSKSFFEAHRDQYARAIRQPLEDLLGAAEPVYGPGKVMRPNRDVRFSANKDPYRTEASMWAGTVGGVYLNLNRERLEVGGGLYDPSRDQLERARTAIAERPAIAAELESIIRALEGDGFTLAGPSLKTAPRGMDPSHPAIQLLRLKHYAALRGLPIDTPPSDVLSTWRAMEPLIAWVDTHVGPALTTRAH</sequence>
<dbReference type="OrthoDB" id="9794241at2"/>
<reference evidence="1 2" key="1">
    <citation type="submission" date="2016-09" db="EMBL/GenBank/DDBJ databases">
        <title>Complete genome sequence of microbes from the polar regions.</title>
        <authorList>
            <person name="Liao L."/>
            <person name="Chen B."/>
        </authorList>
    </citation>
    <scope>NUCLEOTIDE SEQUENCE [LARGE SCALE GENOMIC DNA]</scope>
    <source>
        <strain evidence="1 2">ZS314</strain>
    </source>
</reference>
<dbReference type="PIRSF" id="PIRSF028451">
    <property type="entry name" value="UCP028451"/>
    <property type="match status" value="1"/>
</dbReference>
<dbReference type="InterPro" id="IPR012808">
    <property type="entry name" value="CHP02453"/>
</dbReference>